<accession>A0A0K1IVJ0</accession>
<reference evidence="3" key="3">
    <citation type="journal article" date="2021" name="Front. Microbiol.">
        <title>Cellular and Genomic Properties of Haloferax gibbonsii LR2-5, the Host of Euryarchaeal Virus HFTV1.</title>
        <authorList>
            <person name="Tittes C."/>
            <person name="Schwarzer S."/>
            <person name="Pfeiffer F."/>
            <person name="Dyall-Smith M."/>
            <person name="Rodriguez-Franco M."/>
            <person name="Oksanen H.M."/>
            <person name="Quax T.E.F."/>
        </authorList>
    </citation>
    <scope>NUCLEOTIDE SEQUENCE</scope>
    <source>
        <strain evidence="3">LR2-5</strain>
    </source>
</reference>
<evidence type="ECO:0000313" key="3">
    <source>
        <dbReference type="EMBL" id="QOS12522.1"/>
    </source>
</evidence>
<feature type="transmembrane region" description="Helical" evidence="1">
    <location>
        <begin position="48"/>
        <end position="67"/>
    </location>
</feature>
<sequence length="113" mass="12663">MDLLLVAAPSLPDGVAKTLDVYPPLVLLGTFFSYTGMFLILSDDVDDFLGLWMFTTLVYPGVLVWYVDRIDVTSDFAFGYSLRESTVAFPLLFMGLAFYLFTVAFADRYLGKT</sequence>
<organism evidence="2 4">
    <name type="scientific">Haloferax gibbonsii</name>
    <dbReference type="NCBI Taxonomy" id="35746"/>
    <lineage>
        <taxon>Archaea</taxon>
        <taxon>Methanobacteriati</taxon>
        <taxon>Methanobacteriota</taxon>
        <taxon>Stenosarchaea group</taxon>
        <taxon>Halobacteria</taxon>
        <taxon>Halobacteriales</taxon>
        <taxon>Haloferacaceae</taxon>
        <taxon>Haloferax</taxon>
    </lineage>
</organism>
<reference evidence="4" key="1">
    <citation type="journal article" date="2015" name="J. Biotechnol.">
        <title>Complete genome sequence of Haloferax gibbonsii strain ARA6, a potential producer of polyhydroxyalkanoates and halocins isolated from Araruama, Rio de Janeiro, Brasil.</title>
        <authorList>
            <person name="Pinto L.H."/>
            <person name="D'Alincourt Carvalho-Assef A.P."/>
            <person name="Vieira R.P."/>
            <person name="Clementino M.M."/>
            <person name="Albano R.M."/>
        </authorList>
    </citation>
    <scope>NUCLEOTIDE SEQUENCE [LARGE SCALE GENOMIC DNA]</scope>
    <source>
        <strain evidence="4">ARA6</strain>
    </source>
</reference>
<keyword evidence="1" id="KW-1133">Transmembrane helix</keyword>
<dbReference type="Proteomes" id="UP000663064">
    <property type="component" value="Chromosome"/>
</dbReference>
<proteinExistence type="predicted"/>
<name>A0A0K1IVJ0_HALGI</name>
<dbReference type="PATRIC" id="fig|35746.4.peg.2496"/>
<dbReference type="AlphaFoldDB" id="A0A0K1IVJ0"/>
<feature type="transmembrane region" description="Helical" evidence="1">
    <location>
        <begin position="87"/>
        <end position="106"/>
    </location>
</feature>
<dbReference type="Proteomes" id="UP000066124">
    <property type="component" value="Chromosome"/>
</dbReference>
<dbReference type="EMBL" id="CP011947">
    <property type="protein sequence ID" value="AKU08330.1"/>
    <property type="molecule type" value="Genomic_DNA"/>
</dbReference>
<dbReference type="KEGG" id="hgi:ABY42_11535"/>
<feature type="transmembrane region" description="Helical" evidence="1">
    <location>
        <begin position="22"/>
        <end position="41"/>
    </location>
</feature>
<reference evidence="2" key="2">
    <citation type="submission" date="2015-06" db="EMBL/GenBank/DDBJ databases">
        <authorList>
            <person name="Hoefler B.C."/>
            <person name="Straight P.D."/>
        </authorList>
    </citation>
    <scope>NUCLEOTIDE SEQUENCE [LARGE SCALE GENOMIC DNA]</scope>
    <source>
        <strain evidence="2">ARA6</strain>
    </source>
</reference>
<dbReference type="RefSeq" id="WP_004975472.1">
    <property type="nucleotide sequence ID" value="NZ_CP011947.1"/>
</dbReference>
<gene>
    <name evidence="2" type="ORF">ABY42_11535</name>
    <name evidence="3" type="ORF">HfgLR_11925</name>
</gene>
<keyword evidence="1" id="KW-0812">Transmembrane</keyword>
<dbReference type="EMBL" id="CP063205">
    <property type="protein sequence ID" value="QOS12522.1"/>
    <property type="molecule type" value="Genomic_DNA"/>
</dbReference>
<evidence type="ECO:0000256" key="1">
    <source>
        <dbReference type="SAM" id="Phobius"/>
    </source>
</evidence>
<dbReference type="GeneID" id="59460052"/>
<keyword evidence="1" id="KW-0472">Membrane</keyword>
<protein>
    <submittedName>
        <fullName evidence="2">Uncharacterized protein</fullName>
    </submittedName>
</protein>
<evidence type="ECO:0000313" key="2">
    <source>
        <dbReference type="EMBL" id="AKU08330.1"/>
    </source>
</evidence>
<evidence type="ECO:0000313" key="4">
    <source>
        <dbReference type="Proteomes" id="UP000066124"/>
    </source>
</evidence>